<protein>
    <recommendedName>
        <fullName evidence="2">glutamine--fructose-6-phosphate transaminase (isomerizing)</fullName>
        <ecNumber evidence="2">2.6.1.16</ecNumber>
    </recommendedName>
</protein>
<feature type="domain" description="SIS" evidence="8">
    <location>
        <begin position="227"/>
        <end position="367"/>
    </location>
</feature>
<dbReference type="GO" id="GO:0006487">
    <property type="term" value="P:protein N-linked glycosylation"/>
    <property type="evidence" value="ECO:0007669"/>
    <property type="project" value="TreeGrafter"/>
</dbReference>
<dbReference type="SUPFAM" id="SSF56235">
    <property type="entry name" value="N-terminal nucleophile aminohydrolases (Ntn hydrolases)"/>
    <property type="match status" value="1"/>
</dbReference>
<dbReference type="GO" id="GO:0097367">
    <property type="term" value="F:carbohydrate derivative binding"/>
    <property type="evidence" value="ECO:0007669"/>
    <property type="project" value="InterPro"/>
</dbReference>
<name>A0A3G5A524_9VIRU</name>
<evidence type="ECO:0000256" key="4">
    <source>
        <dbReference type="ARBA" id="ARBA00022679"/>
    </source>
</evidence>
<dbReference type="InterPro" id="IPR035466">
    <property type="entry name" value="GlmS/AgaS_SIS"/>
</dbReference>
<keyword evidence="3 9" id="KW-0032">Aminotransferase</keyword>
<dbReference type="GO" id="GO:0004360">
    <property type="term" value="F:glutamine-fructose-6-phosphate transaminase (isomerizing) activity"/>
    <property type="evidence" value="ECO:0007669"/>
    <property type="project" value="UniProtKB-EC"/>
</dbReference>
<feature type="domain" description="SIS" evidence="8">
    <location>
        <begin position="400"/>
        <end position="538"/>
    </location>
</feature>
<comment type="catalytic activity">
    <reaction evidence="1">
        <text>D-fructose 6-phosphate + L-glutamine = D-glucosamine 6-phosphate + L-glutamate</text>
        <dbReference type="Rhea" id="RHEA:13237"/>
        <dbReference type="ChEBI" id="CHEBI:29985"/>
        <dbReference type="ChEBI" id="CHEBI:58359"/>
        <dbReference type="ChEBI" id="CHEBI:58725"/>
        <dbReference type="ChEBI" id="CHEBI:61527"/>
        <dbReference type="EC" id="2.6.1.16"/>
    </reaction>
</comment>
<dbReference type="GO" id="GO:0006002">
    <property type="term" value="P:fructose 6-phosphate metabolic process"/>
    <property type="evidence" value="ECO:0007669"/>
    <property type="project" value="TreeGrafter"/>
</dbReference>
<dbReference type="CDD" id="cd05008">
    <property type="entry name" value="SIS_GlmS_GlmD_1"/>
    <property type="match status" value="1"/>
</dbReference>
<evidence type="ECO:0000256" key="6">
    <source>
        <dbReference type="ARBA" id="ARBA00022962"/>
    </source>
</evidence>
<evidence type="ECO:0000256" key="5">
    <source>
        <dbReference type="ARBA" id="ARBA00022737"/>
    </source>
</evidence>
<dbReference type="Pfam" id="PF13522">
    <property type="entry name" value="GATase_6"/>
    <property type="match status" value="1"/>
</dbReference>
<dbReference type="NCBIfam" id="NF001484">
    <property type="entry name" value="PRK00331.1"/>
    <property type="match status" value="1"/>
</dbReference>
<proteinExistence type="predicted"/>
<dbReference type="InterPro" id="IPR001347">
    <property type="entry name" value="SIS_dom"/>
</dbReference>
<sequence length="548" mass="60884">FIDSTIGCVHSRWSTHGAKTDENAHPHMCHKGKFSLVHNGIIENYAEIKQKLINNYGVIFKSQTDTEVIVNLISVLFDELQNTEMAIYKALTQLEGTWGLVIMDIDTPNKLYCARHGSPLLIGFGDSYMMVASEQSGFCKYVNNYICLNDHDIVVLEKNNGTVDFHKNKDYELRHITVEPGALTPSPFPHWTIKEINEQYDSSMRAMGMGGRIMNDSEVKLGGLSAHIDQLVDVDNLILLGCGTSFNAGLHCISLFKQLSGFNTVTIYDGAEFTKYDIPKNGKTALLFLSQSGETRDLHNAIEIGKDNNLYMIGVVNVVDSLIAREVHCGVYLNAGKEVGVASTKAFTSQVIVLNMIAIWFAQIRNINVNKRSTIIEGLRRLPIDIKTTVNTVNSICKEVATYLKNQHTVFILGKDICESVAKEGSLKIKEIGYIHAEGGSSSALKHGTYSLIDSGIPIIIINPNDEYYGKNFNIIEEIKSRQAFVITISDTHTSRDCVDICIKIPKNYPFRGLLAVIPTQIIAYELACIKGHNPDMPRNLAKCITVE</sequence>
<feature type="domain" description="Glutamine amidotransferase type-2" evidence="7">
    <location>
        <begin position="1"/>
        <end position="159"/>
    </location>
</feature>
<accession>A0A3G5A524</accession>
<dbReference type="InterPro" id="IPR046348">
    <property type="entry name" value="SIS_dom_sf"/>
</dbReference>
<dbReference type="InterPro" id="IPR017932">
    <property type="entry name" value="GATase_2_dom"/>
</dbReference>
<dbReference type="PROSITE" id="PS51278">
    <property type="entry name" value="GATASE_TYPE_2"/>
    <property type="match status" value="1"/>
</dbReference>
<evidence type="ECO:0000259" key="7">
    <source>
        <dbReference type="PROSITE" id="PS51278"/>
    </source>
</evidence>
<evidence type="ECO:0000259" key="8">
    <source>
        <dbReference type="PROSITE" id="PS51464"/>
    </source>
</evidence>
<evidence type="ECO:0000313" key="9">
    <source>
        <dbReference type="EMBL" id="AYV82327.1"/>
    </source>
</evidence>
<keyword evidence="6" id="KW-0315">Glutamine amidotransferase</keyword>
<dbReference type="InterPro" id="IPR029055">
    <property type="entry name" value="Ntn_hydrolases_N"/>
</dbReference>
<dbReference type="InterPro" id="IPR005855">
    <property type="entry name" value="GFAT"/>
</dbReference>
<dbReference type="SUPFAM" id="SSF53697">
    <property type="entry name" value="SIS domain"/>
    <property type="match status" value="1"/>
</dbReference>
<feature type="non-terminal residue" evidence="9">
    <location>
        <position position="1"/>
    </location>
</feature>
<dbReference type="Pfam" id="PF01380">
    <property type="entry name" value="SIS"/>
    <property type="match status" value="2"/>
</dbReference>
<evidence type="ECO:0000256" key="1">
    <source>
        <dbReference type="ARBA" id="ARBA00001031"/>
    </source>
</evidence>
<dbReference type="EC" id="2.6.1.16" evidence="2"/>
<dbReference type="Gene3D" id="3.40.50.10490">
    <property type="entry name" value="Glucose-6-phosphate isomerase like protein, domain 1"/>
    <property type="match status" value="2"/>
</dbReference>
<evidence type="ECO:0000256" key="3">
    <source>
        <dbReference type="ARBA" id="ARBA00022576"/>
    </source>
</evidence>
<organism evidence="9">
    <name type="scientific">Homavirus sp</name>
    <dbReference type="NCBI Taxonomy" id="2487769"/>
    <lineage>
        <taxon>Viruses</taxon>
        <taxon>Varidnaviria</taxon>
        <taxon>Bamfordvirae</taxon>
        <taxon>Nucleocytoviricota</taxon>
        <taxon>Megaviricetes</taxon>
        <taxon>Imitervirales</taxon>
        <taxon>Mimiviridae</taxon>
        <taxon>Klosneuvirinae</taxon>
    </lineage>
</organism>
<reference evidence="9" key="1">
    <citation type="submission" date="2018-10" db="EMBL/GenBank/DDBJ databases">
        <title>Hidden diversity of soil giant viruses.</title>
        <authorList>
            <person name="Schulz F."/>
            <person name="Alteio L."/>
            <person name="Goudeau D."/>
            <person name="Ryan E.M."/>
            <person name="Malmstrom R.R."/>
            <person name="Blanchard J."/>
            <person name="Woyke T."/>
        </authorList>
    </citation>
    <scope>NUCLEOTIDE SEQUENCE</scope>
    <source>
        <strain evidence="9">HOV1</strain>
    </source>
</reference>
<keyword evidence="5" id="KW-0677">Repeat</keyword>
<dbReference type="InterPro" id="IPR035490">
    <property type="entry name" value="GlmS/FrlB_SIS"/>
</dbReference>
<dbReference type="FunFam" id="3.40.50.10490:FF:000036">
    <property type="entry name" value="Glutamine-fructose-6-phosphate transaminase (Isomerizing), variant"/>
    <property type="match status" value="1"/>
</dbReference>
<dbReference type="PROSITE" id="PS51464">
    <property type="entry name" value="SIS"/>
    <property type="match status" value="2"/>
</dbReference>
<dbReference type="GO" id="GO:0006047">
    <property type="term" value="P:UDP-N-acetylglucosamine metabolic process"/>
    <property type="evidence" value="ECO:0007669"/>
    <property type="project" value="TreeGrafter"/>
</dbReference>
<gene>
    <name evidence="9" type="ORF">Homavirus31_1</name>
</gene>
<dbReference type="EMBL" id="MK072362">
    <property type="protein sequence ID" value="AYV82327.1"/>
    <property type="molecule type" value="Genomic_DNA"/>
</dbReference>
<dbReference type="NCBIfam" id="TIGR01135">
    <property type="entry name" value="glmS"/>
    <property type="match status" value="1"/>
</dbReference>
<keyword evidence="4 9" id="KW-0808">Transferase</keyword>
<dbReference type="CDD" id="cd05009">
    <property type="entry name" value="SIS_GlmS_GlmD_2"/>
    <property type="match status" value="1"/>
</dbReference>
<dbReference type="PANTHER" id="PTHR10937:SF0">
    <property type="entry name" value="GLUTAMINE--FRUCTOSE-6-PHOSPHATE TRANSAMINASE (ISOMERIZING)"/>
    <property type="match status" value="1"/>
</dbReference>
<evidence type="ECO:0000256" key="2">
    <source>
        <dbReference type="ARBA" id="ARBA00012916"/>
    </source>
</evidence>
<dbReference type="Gene3D" id="3.60.20.10">
    <property type="entry name" value="Glutamine Phosphoribosylpyrophosphate, subunit 1, domain 1"/>
    <property type="match status" value="1"/>
</dbReference>
<dbReference type="PANTHER" id="PTHR10937">
    <property type="entry name" value="GLUCOSAMINE--FRUCTOSE-6-PHOSPHATE AMINOTRANSFERASE, ISOMERIZING"/>
    <property type="match status" value="1"/>
</dbReference>